<evidence type="ECO:0000313" key="2">
    <source>
        <dbReference type="Proteomes" id="UP001152795"/>
    </source>
</evidence>
<sequence>MSCEGNDRVAPPQLNFTLKTESDFNNKRYDWSNAEIQSQLPTDILLITENDHASNACYSYMKPDRRGDCFEKLHRCVDFGQFGVNGDQKVALMKCELGSNKEDFSAVTNAAEILKPKVVLFVGICASMKTEKVKLGDVIVSAKLGTNDRKVMPDGTVYYSGAKVSENMARLILSAADGWKPPLKDPSSLNVEVHRDAVMLSGSNEVDNRKRRQDLVSYCQEALGLEMESAGIEEI</sequence>
<proteinExistence type="predicted"/>
<dbReference type="AlphaFoldDB" id="A0A6S7LUN6"/>
<dbReference type="GO" id="GO:0019284">
    <property type="term" value="P:L-methionine salvage from S-adenosylmethionine"/>
    <property type="evidence" value="ECO:0007669"/>
    <property type="project" value="TreeGrafter"/>
</dbReference>
<gene>
    <name evidence="1" type="ORF">PACLA_8A081756</name>
</gene>
<dbReference type="Proteomes" id="UP001152795">
    <property type="component" value="Unassembled WGS sequence"/>
</dbReference>
<dbReference type="GO" id="GO:0005829">
    <property type="term" value="C:cytosol"/>
    <property type="evidence" value="ECO:0007669"/>
    <property type="project" value="TreeGrafter"/>
</dbReference>
<dbReference type="EMBL" id="CACRXK020038763">
    <property type="protein sequence ID" value="CAB4045322.1"/>
    <property type="molecule type" value="Genomic_DNA"/>
</dbReference>
<reference evidence="1" key="1">
    <citation type="submission" date="2020-04" db="EMBL/GenBank/DDBJ databases">
        <authorList>
            <person name="Alioto T."/>
            <person name="Alioto T."/>
            <person name="Gomez Garrido J."/>
        </authorList>
    </citation>
    <scope>NUCLEOTIDE SEQUENCE</scope>
    <source>
        <strain evidence="1">A484AB</strain>
    </source>
</reference>
<dbReference type="GO" id="GO:0008782">
    <property type="term" value="F:adenosylhomocysteine nucleosidase activity"/>
    <property type="evidence" value="ECO:0007669"/>
    <property type="project" value="TreeGrafter"/>
</dbReference>
<keyword evidence="2" id="KW-1185">Reference proteome</keyword>
<protein>
    <submittedName>
        <fullName evidence="1">5 -methylthioadenosine S-adenosylhomocysteine nucleosidase-like isoform X16</fullName>
    </submittedName>
</protein>
<evidence type="ECO:0000313" key="1">
    <source>
        <dbReference type="EMBL" id="CAB4045322.1"/>
    </source>
</evidence>
<dbReference type="SUPFAM" id="SSF53167">
    <property type="entry name" value="Purine and uridine phosphorylases"/>
    <property type="match status" value="1"/>
</dbReference>
<dbReference type="PANTHER" id="PTHR46832">
    <property type="entry name" value="5'-METHYLTHIOADENOSINE/S-ADENOSYLHOMOCYSTEINE NUCLEOSIDASE"/>
    <property type="match status" value="1"/>
</dbReference>
<dbReference type="InterPro" id="IPR035994">
    <property type="entry name" value="Nucleoside_phosphorylase_sf"/>
</dbReference>
<dbReference type="GO" id="GO:0009116">
    <property type="term" value="P:nucleoside metabolic process"/>
    <property type="evidence" value="ECO:0007669"/>
    <property type="project" value="InterPro"/>
</dbReference>
<name>A0A6S7LUN6_PARCT</name>
<dbReference type="OrthoDB" id="6014021at2759"/>
<dbReference type="Gene3D" id="3.40.50.1580">
    <property type="entry name" value="Nucleoside phosphorylase domain"/>
    <property type="match status" value="1"/>
</dbReference>
<comment type="caution">
    <text evidence="1">The sequence shown here is derived from an EMBL/GenBank/DDBJ whole genome shotgun (WGS) entry which is preliminary data.</text>
</comment>
<organism evidence="1 2">
    <name type="scientific">Paramuricea clavata</name>
    <name type="common">Red gorgonian</name>
    <name type="synonym">Violescent sea-whip</name>
    <dbReference type="NCBI Taxonomy" id="317549"/>
    <lineage>
        <taxon>Eukaryota</taxon>
        <taxon>Metazoa</taxon>
        <taxon>Cnidaria</taxon>
        <taxon>Anthozoa</taxon>
        <taxon>Octocorallia</taxon>
        <taxon>Malacalcyonacea</taxon>
        <taxon>Plexauridae</taxon>
        <taxon>Paramuricea</taxon>
    </lineage>
</organism>
<accession>A0A6S7LUN6</accession>
<dbReference type="GO" id="GO:0008930">
    <property type="term" value="F:methylthioadenosine nucleosidase activity"/>
    <property type="evidence" value="ECO:0007669"/>
    <property type="project" value="TreeGrafter"/>
</dbReference>
<dbReference type="PANTHER" id="PTHR46832:SF1">
    <property type="entry name" value="5'-METHYLTHIOADENOSINE_S-ADENOSYLHOMOCYSTEINE NUCLEOSIDASE"/>
    <property type="match status" value="1"/>
</dbReference>